<dbReference type="InterPro" id="IPR002575">
    <property type="entry name" value="Aminoglycoside_PTrfase"/>
</dbReference>
<dbReference type="GO" id="GO:0016301">
    <property type="term" value="F:kinase activity"/>
    <property type="evidence" value="ECO:0007669"/>
    <property type="project" value="UniProtKB-KW"/>
</dbReference>
<accession>A0A9D1UPJ6</accession>
<evidence type="ECO:0000256" key="1">
    <source>
        <dbReference type="ARBA" id="ARBA00010165"/>
    </source>
</evidence>
<dbReference type="PANTHER" id="PTHR34273:SF2">
    <property type="entry name" value="METHYLTHIORIBOSE KINASE"/>
    <property type="match status" value="1"/>
</dbReference>
<evidence type="ECO:0000256" key="4">
    <source>
        <dbReference type="ARBA" id="ARBA00022777"/>
    </source>
</evidence>
<evidence type="ECO:0000313" key="8">
    <source>
        <dbReference type="Proteomes" id="UP000824192"/>
    </source>
</evidence>
<name>A0A9D1UPJ6_9FIRM</name>
<dbReference type="Pfam" id="PF01636">
    <property type="entry name" value="APH"/>
    <property type="match status" value="1"/>
</dbReference>
<proteinExistence type="inferred from homology"/>
<keyword evidence="3" id="KW-0547">Nucleotide-binding</keyword>
<dbReference type="Gene3D" id="3.30.200.20">
    <property type="entry name" value="Phosphorylase Kinase, domain 1"/>
    <property type="match status" value="1"/>
</dbReference>
<comment type="caution">
    <text evidence="7">The sequence shown here is derived from an EMBL/GenBank/DDBJ whole genome shotgun (WGS) entry which is preliminary data.</text>
</comment>
<gene>
    <name evidence="7" type="ORF">H9868_06945</name>
</gene>
<dbReference type="PANTHER" id="PTHR34273">
    <property type="entry name" value="METHYLTHIORIBOSE KINASE"/>
    <property type="match status" value="1"/>
</dbReference>
<feature type="domain" description="Aminoglycoside phosphotransferase" evidence="6">
    <location>
        <begin position="34"/>
        <end position="285"/>
    </location>
</feature>
<evidence type="ECO:0000256" key="3">
    <source>
        <dbReference type="ARBA" id="ARBA00022741"/>
    </source>
</evidence>
<dbReference type="InterPro" id="IPR011009">
    <property type="entry name" value="Kinase-like_dom_sf"/>
</dbReference>
<keyword evidence="5" id="KW-0067">ATP-binding</keyword>
<organism evidence="7 8">
    <name type="scientific">Candidatus Flavonifractor merdipullorum</name>
    <dbReference type="NCBI Taxonomy" id="2838590"/>
    <lineage>
        <taxon>Bacteria</taxon>
        <taxon>Bacillati</taxon>
        <taxon>Bacillota</taxon>
        <taxon>Clostridia</taxon>
        <taxon>Eubacteriales</taxon>
        <taxon>Oscillospiraceae</taxon>
        <taxon>Flavonifractor</taxon>
    </lineage>
</organism>
<dbReference type="EMBL" id="DXGA01000148">
    <property type="protein sequence ID" value="HIW94261.1"/>
    <property type="molecule type" value="Genomic_DNA"/>
</dbReference>
<keyword evidence="4" id="KW-0418">Kinase</keyword>
<keyword evidence="2" id="KW-0808">Transferase</keyword>
<reference evidence="7" key="1">
    <citation type="journal article" date="2021" name="PeerJ">
        <title>Extensive microbial diversity within the chicken gut microbiome revealed by metagenomics and culture.</title>
        <authorList>
            <person name="Gilroy R."/>
            <person name="Ravi A."/>
            <person name="Getino M."/>
            <person name="Pursley I."/>
            <person name="Horton D.L."/>
            <person name="Alikhan N.F."/>
            <person name="Baker D."/>
            <person name="Gharbi K."/>
            <person name="Hall N."/>
            <person name="Watson M."/>
            <person name="Adriaenssens E.M."/>
            <person name="Foster-Nyarko E."/>
            <person name="Jarju S."/>
            <person name="Secka A."/>
            <person name="Antonio M."/>
            <person name="Oren A."/>
            <person name="Chaudhuri R.R."/>
            <person name="La Ragione R."/>
            <person name="Hildebrand F."/>
            <person name="Pallen M.J."/>
        </authorList>
    </citation>
    <scope>NUCLEOTIDE SEQUENCE</scope>
    <source>
        <strain evidence="7">ChiGjej6B6-1540</strain>
    </source>
</reference>
<dbReference type="AlphaFoldDB" id="A0A9D1UPJ6"/>
<evidence type="ECO:0000259" key="6">
    <source>
        <dbReference type="Pfam" id="PF01636"/>
    </source>
</evidence>
<dbReference type="Gene3D" id="3.90.1200.10">
    <property type="match status" value="1"/>
</dbReference>
<reference evidence="7" key="2">
    <citation type="submission" date="2021-04" db="EMBL/GenBank/DDBJ databases">
        <authorList>
            <person name="Gilroy R."/>
        </authorList>
    </citation>
    <scope>NUCLEOTIDE SEQUENCE</scope>
    <source>
        <strain evidence="7">ChiGjej6B6-1540</strain>
    </source>
</reference>
<dbReference type="GO" id="GO:0005524">
    <property type="term" value="F:ATP binding"/>
    <property type="evidence" value="ECO:0007669"/>
    <property type="project" value="UniProtKB-KW"/>
</dbReference>
<feature type="non-terminal residue" evidence="7">
    <location>
        <position position="308"/>
    </location>
</feature>
<evidence type="ECO:0000256" key="5">
    <source>
        <dbReference type="ARBA" id="ARBA00022840"/>
    </source>
</evidence>
<sequence length="308" mass="35440">MDKNNLVEYLRAKYPQWIPKGNLRVSRIGESEEDAAGLINYLFRVMGEDRSLIVKQGREDILASAGRADFHYQLPTTRNWMEYLSLRLRGAIAPDFVPKVFAADRENNIFLMEDVSYLQLCRKELTQGKVYPQLGRQCAQFIAASNFYTSEFYLETDTFRKLGCYFTNTEMRRVMEQWVFLRKPPFADGPRAGDLRRVLEDSPEIMAATYEMLHKFMSTPESLVHADIHTSNIFLDQERLKVIDMEYTFAGPCCYDVSYLLASLISQYAAAQMRTYGAPDGGESYRRYLLGTIGALLDGFIEAFSALW</sequence>
<evidence type="ECO:0000313" key="7">
    <source>
        <dbReference type="EMBL" id="HIW94261.1"/>
    </source>
</evidence>
<evidence type="ECO:0000256" key="2">
    <source>
        <dbReference type="ARBA" id="ARBA00022679"/>
    </source>
</evidence>
<comment type="similarity">
    <text evidence="1">Belongs to the methylthioribose kinase family.</text>
</comment>
<dbReference type="Proteomes" id="UP000824192">
    <property type="component" value="Unassembled WGS sequence"/>
</dbReference>
<dbReference type="SUPFAM" id="SSF56112">
    <property type="entry name" value="Protein kinase-like (PK-like)"/>
    <property type="match status" value="1"/>
</dbReference>
<protein>
    <submittedName>
        <fullName evidence="7">Phosphotransferase</fullName>
    </submittedName>
</protein>